<keyword evidence="5" id="KW-0479">Metal-binding</keyword>
<dbReference type="AlphaFoldDB" id="A0AAE0JCG3"/>
<dbReference type="CDD" id="cd13901">
    <property type="entry name" value="CuRO_3_MaLCC_like"/>
    <property type="match status" value="1"/>
</dbReference>
<proteinExistence type="inferred from homology"/>
<evidence type="ECO:0000259" key="15">
    <source>
        <dbReference type="Pfam" id="PF07732"/>
    </source>
</evidence>
<evidence type="ECO:0000256" key="6">
    <source>
        <dbReference type="ARBA" id="ARBA00022729"/>
    </source>
</evidence>
<dbReference type="FunFam" id="2.60.40.420:FF:000021">
    <property type="entry name" value="Extracellular dihydrogeodin oxidase/laccase"/>
    <property type="match status" value="1"/>
</dbReference>
<evidence type="ECO:0000259" key="14">
    <source>
        <dbReference type="Pfam" id="PF07731"/>
    </source>
</evidence>
<evidence type="ECO:0000256" key="1">
    <source>
        <dbReference type="ARBA" id="ARBA00000349"/>
    </source>
</evidence>
<comment type="catalytic activity">
    <reaction evidence="1">
        <text>4 hydroquinone + O2 = 4 benzosemiquinone + 2 H2O</text>
        <dbReference type="Rhea" id="RHEA:11276"/>
        <dbReference type="ChEBI" id="CHEBI:15377"/>
        <dbReference type="ChEBI" id="CHEBI:15379"/>
        <dbReference type="ChEBI" id="CHEBI:17594"/>
        <dbReference type="ChEBI" id="CHEBI:17977"/>
        <dbReference type="EC" id="1.10.3.2"/>
    </reaction>
</comment>
<reference evidence="16" key="1">
    <citation type="journal article" date="2023" name="Mol. Phylogenet. Evol.">
        <title>Genome-scale phylogeny and comparative genomics of the fungal order Sordariales.</title>
        <authorList>
            <person name="Hensen N."/>
            <person name="Bonometti L."/>
            <person name="Westerberg I."/>
            <person name="Brannstrom I.O."/>
            <person name="Guillou S."/>
            <person name="Cros-Aarteil S."/>
            <person name="Calhoun S."/>
            <person name="Haridas S."/>
            <person name="Kuo A."/>
            <person name="Mondo S."/>
            <person name="Pangilinan J."/>
            <person name="Riley R."/>
            <person name="LaButti K."/>
            <person name="Andreopoulos B."/>
            <person name="Lipzen A."/>
            <person name="Chen C."/>
            <person name="Yan M."/>
            <person name="Daum C."/>
            <person name="Ng V."/>
            <person name="Clum A."/>
            <person name="Steindorff A."/>
            <person name="Ohm R.A."/>
            <person name="Martin F."/>
            <person name="Silar P."/>
            <person name="Natvig D.O."/>
            <person name="Lalanne C."/>
            <person name="Gautier V."/>
            <person name="Ament-Velasquez S.L."/>
            <person name="Kruys A."/>
            <person name="Hutchinson M.I."/>
            <person name="Powell A.J."/>
            <person name="Barry K."/>
            <person name="Miller A.N."/>
            <person name="Grigoriev I.V."/>
            <person name="Debuchy R."/>
            <person name="Gladieux P."/>
            <person name="Hiltunen Thoren M."/>
            <person name="Johannesson H."/>
        </authorList>
    </citation>
    <scope>NUCLEOTIDE SEQUENCE</scope>
    <source>
        <strain evidence="16">CBS 560.94</strain>
    </source>
</reference>
<comment type="caution">
    <text evidence="16">The sequence shown here is derived from an EMBL/GenBank/DDBJ whole genome shotgun (WGS) entry which is preliminary data.</text>
</comment>
<dbReference type="SUPFAM" id="SSF49503">
    <property type="entry name" value="Cupredoxins"/>
    <property type="match status" value="3"/>
</dbReference>
<feature type="signal peptide" evidence="12">
    <location>
        <begin position="1"/>
        <end position="21"/>
    </location>
</feature>
<protein>
    <recommendedName>
        <fullName evidence="4">laccase</fullName>
        <ecNumber evidence="4">1.10.3.2</ecNumber>
    </recommendedName>
</protein>
<accession>A0AAE0JCG3</accession>
<organism evidence="16 17">
    <name type="scientific">Neurospora tetraspora</name>
    <dbReference type="NCBI Taxonomy" id="94610"/>
    <lineage>
        <taxon>Eukaryota</taxon>
        <taxon>Fungi</taxon>
        <taxon>Dikarya</taxon>
        <taxon>Ascomycota</taxon>
        <taxon>Pezizomycotina</taxon>
        <taxon>Sordariomycetes</taxon>
        <taxon>Sordariomycetidae</taxon>
        <taxon>Sordariales</taxon>
        <taxon>Sordariaceae</taxon>
        <taxon>Neurospora</taxon>
    </lineage>
</organism>
<dbReference type="PANTHER" id="PTHR11709:SF87">
    <property type="entry name" value="LACCASE"/>
    <property type="match status" value="1"/>
</dbReference>
<sequence>MLSKVCIVGLLEALTVLNAAAATPLAKRDSSCNTPENRACWAAGFDIMTDYEEKTPLTGRTVNYTLVLEQYESYTGPDGGIKHDAMLFNGSFPGPTITADWGDWINVTVINKLLTNGTSIHMHGINMRNNNINDGVNGVTEYPIPPNGTKSYLFLADQYGTTWYHSHHSSQYGNGVLGPLVLNGPASANYDVDLGTFPINDWYYDSADRILSRLQALNPPAADNISFNGTNVNRTDITKGKYAKVPLVLNPPAADNIFFNGTNVNRTDITKGKYAKVPLVLNPPAADNIFFNGTNVNPTDITKGKYAKVVLTPGLKHMLRLINPSVAYAFTFSIVGHNFTVIANDLVPLNTTHPNTTSEEEITSDPGNGNYWINATQPTNGVCGNFNGKPAAILSYDLYPNASDQLPIVDGPVPEDLRCEDTTDFRPVVARDIPPSEFSISPSNTLPVHLELRDDTNQTKVFWTVNDIALNVSWEKPILEFVREDNTSWPYDENVLEIPPDSEWSFWLIESEFNYPHPMHLHGHDFVILGRSPALDGPTLNNPMTPVRHFDPVLDTPHLNFTNPTRRDVTMLPGKGWLIVAFRNDNPGAWLFHCHIAWHASMGLSVQFLERKDEIKEKMDLNLLVPNCKAWQAYIDTNPPWHPK</sequence>
<dbReference type="InterPro" id="IPR008972">
    <property type="entry name" value="Cupredoxin"/>
</dbReference>
<feature type="domain" description="Plastocyanin-like" evidence="15">
    <location>
        <begin position="76"/>
        <end position="185"/>
    </location>
</feature>
<name>A0AAE0JCG3_9PEZI</name>
<dbReference type="PROSITE" id="PS00080">
    <property type="entry name" value="MULTICOPPER_OXIDASE2"/>
    <property type="match status" value="1"/>
</dbReference>
<evidence type="ECO:0000259" key="13">
    <source>
        <dbReference type="Pfam" id="PF00394"/>
    </source>
</evidence>
<keyword evidence="6 12" id="KW-0732">Signal</keyword>
<evidence type="ECO:0000256" key="4">
    <source>
        <dbReference type="ARBA" id="ARBA00012297"/>
    </source>
</evidence>
<keyword evidence="11" id="KW-0439">Lignin degradation</keyword>
<keyword evidence="8" id="KW-0186">Copper</keyword>
<dbReference type="InterPro" id="IPR001117">
    <property type="entry name" value="Cu-oxidase_2nd"/>
</dbReference>
<dbReference type="GO" id="GO:0005507">
    <property type="term" value="F:copper ion binding"/>
    <property type="evidence" value="ECO:0007669"/>
    <property type="project" value="InterPro"/>
</dbReference>
<feature type="domain" description="Plastocyanin-like" evidence="13">
    <location>
        <begin position="198"/>
        <end position="396"/>
    </location>
</feature>
<feature type="chain" id="PRO_5041991689" description="laccase" evidence="12">
    <location>
        <begin position="22"/>
        <end position="644"/>
    </location>
</feature>
<dbReference type="GeneID" id="87867797"/>
<evidence type="ECO:0000256" key="9">
    <source>
        <dbReference type="ARBA" id="ARBA00023157"/>
    </source>
</evidence>
<evidence type="ECO:0000256" key="8">
    <source>
        <dbReference type="ARBA" id="ARBA00023008"/>
    </source>
</evidence>
<dbReference type="EMBL" id="JAUEPP010000005">
    <property type="protein sequence ID" value="KAK3342617.1"/>
    <property type="molecule type" value="Genomic_DNA"/>
</dbReference>
<dbReference type="Gene3D" id="2.60.40.420">
    <property type="entry name" value="Cupredoxins - blue copper proteins"/>
    <property type="match status" value="3"/>
</dbReference>
<dbReference type="InterPro" id="IPR011706">
    <property type="entry name" value="Cu-oxidase_C"/>
</dbReference>
<evidence type="ECO:0000256" key="2">
    <source>
        <dbReference type="ARBA" id="ARBA00001935"/>
    </source>
</evidence>
<evidence type="ECO:0000256" key="12">
    <source>
        <dbReference type="SAM" id="SignalP"/>
    </source>
</evidence>
<evidence type="ECO:0000256" key="5">
    <source>
        <dbReference type="ARBA" id="ARBA00022723"/>
    </source>
</evidence>
<dbReference type="InterPro" id="IPR002355">
    <property type="entry name" value="Cu_oxidase_Cu_BS"/>
</dbReference>
<keyword evidence="9" id="KW-1015">Disulfide bond</keyword>
<feature type="domain" description="Plastocyanin-like" evidence="14">
    <location>
        <begin position="479"/>
        <end position="613"/>
    </location>
</feature>
<dbReference type="Proteomes" id="UP001278500">
    <property type="component" value="Unassembled WGS sequence"/>
</dbReference>
<comment type="cofactor">
    <cofactor evidence="2">
        <name>Cu cation</name>
        <dbReference type="ChEBI" id="CHEBI:23378"/>
    </cofactor>
</comment>
<evidence type="ECO:0000313" key="16">
    <source>
        <dbReference type="EMBL" id="KAK3342617.1"/>
    </source>
</evidence>
<dbReference type="FunFam" id="2.60.40.420:FF:000046">
    <property type="entry name" value="Multicopper oxidase"/>
    <property type="match status" value="1"/>
</dbReference>
<evidence type="ECO:0000256" key="11">
    <source>
        <dbReference type="ARBA" id="ARBA00023185"/>
    </source>
</evidence>
<dbReference type="Pfam" id="PF07732">
    <property type="entry name" value="Cu-oxidase_3"/>
    <property type="match status" value="1"/>
</dbReference>
<reference evidence="16" key="2">
    <citation type="submission" date="2023-06" db="EMBL/GenBank/DDBJ databases">
        <authorList>
            <consortium name="Lawrence Berkeley National Laboratory"/>
            <person name="Haridas S."/>
            <person name="Hensen N."/>
            <person name="Bonometti L."/>
            <person name="Westerberg I."/>
            <person name="Brannstrom I.O."/>
            <person name="Guillou S."/>
            <person name="Cros-Aarteil S."/>
            <person name="Calhoun S."/>
            <person name="Kuo A."/>
            <person name="Mondo S."/>
            <person name="Pangilinan J."/>
            <person name="Riley R."/>
            <person name="Labutti K."/>
            <person name="Andreopoulos B."/>
            <person name="Lipzen A."/>
            <person name="Chen C."/>
            <person name="Yanf M."/>
            <person name="Daum C."/>
            <person name="Ng V."/>
            <person name="Clum A."/>
            <person name="Steindorff A."/>
            <person name="Ohm R."/>
            <person name="Martin F."/>
            <person name="Silar P."/>
            <person name="Natvig D."/>
            <person name="Lalanne C."/>
            <person name="Gautier V."/>
            <person name="Ament-Velasquez S.L."/>
            <person name="Kruys A."/>
            <person name="Hutchinson M.I."/>
            <person name="Powell A.J."/>
            <person name="Barry K."/>
            <person name="Miller A.N."/>
            <person name="Grigoriev I.V."/>
            <person name="Debuchy R."/>
            <person name="Gladieux P."/>
            <person name="Thoren M.H."/>
            <person name="Johannesson H."/>
        </authorList>
    </citation>
    <scope>NUCLEOTIDE SEQUENCE</scope>
    <source>
        <strain evidence="16">CBS 560.94</strain>
    </source>
</reference>
<evidence type="ECO:0000313" key="17">
    <source>
        <dbReference type="Proteomes" id="UP001278500"/>
    </source>
</evidence>
<evidence type="ECO:0000256" key="3">
    <source>
        <dbReference type="ARBA" id="ARBA00010609"/>
    </source>
</evidence>
<dbReference type="PANTHER" id="PTHR11709">
    <property type="entry name" value="MULTI-COPPER OXIDASE"/>
    <property type="match status" value="1"/>
</dbReference>
<dbReference type="InterPro" id="IPR045087">
    <property type="entry name" value="Cu-oxidase_fam"/>
</dbReference>
<comment type="similarity">
    <text evidence="3">Belongs to the multicopper oxidase family.</text>
</comment>
<dbReference type="RefSeq" id="XP_062680410.1">
    <property type="nucleotide sequence ID" value="XM_062830643.1"/>
</dbReference>
<keyword evidence="7" id="KW-0560">Oxidoreductase</keyword>
<gene>
    <name evidence="16" type="ORF">B0H65DRAFT_575987</name>
</gene>
<dbReference type="InterPro" id="IPR011707">
    <property type="entry name" value="Cu-oxidase-like_N"/>
</dbReference>
<dbReference type="EC" id="1.10.3.2" evidence="4"/>
<dbReference type="PROSITE" id="PS00079">
    <property type="entry name" value="MULTICOPPER_OXIDASE1"/>
    <property type="match status" value="1"/>
</dbReference>
<dbReference type="Pfam" id="PF00394">
    <property type="entry name" value="Cu-oxidase"/>
    <property type="match status" value="1"/>
</dbReference>
<evidence type="ECO:0000256" key="10">
    <source>
        <dbReference type="ARBA" id="ARBA00023180"/>
    </source>
</evidence>
<dbReference type="InterPro" id="IPR033138">
    <property type="entry name" value="Cu_oxidase_CS"/>
</dbReference>
<evidence type="ECO:0000256" key="7">
    <source>
        <dbReference type="ARBA" id="ARBA00023002"/>
    </source>
</evidence>
<dbReference type="GO" id="GO:0052716">
    <property type="term" value="F:hydroquinone:oxygen oxidoreductase activity"/>
    <property type="evidence" value="ECO:0007669"/>
    <property type="project" value="UniProtKB-EC"/>
</dbReference>
<dbReference type="CDD" id="cd13854">
    <property type="entry name" value="CuRO_1_MaLCC_like"/>
    <property type="match status" value="1"/>
</dbReference>
<keyword evidence="17" id="KW-1185">Reference proteome</keyword>
<dbReference type="Pfam" id="PF07731">
    <property type="entry name" value="Cu-oxidase_2"/>
    <property type="match status" value="1"/>
</dbReference>
<keyword evidence="10" id="KW-0325">Glycoprotein</keyword>
<dbReference type="GO" id="GO:0046274">
    <property type="term" value="P:lignin catabolic process"/>
    <property type="evidence" value="ECO:0007669"/>
    <property type="project" value="UniProtKB-KW"/>
</dbReference>